<accession>A0A9Q1RF92</accession>
<proteinExistence type="predicted"/>
<name>A0A9Q1RF92_9SOLA</name>
<feature type="region of interest" description="Disordered" evidence="1">
    <location>
        <begin position="1"/>
        <end position="39"/>
    </location>
</feature>
<feature type="compositionally biased region" description="Polar residues" evidence="1">
    <location>
        <begin position="1"/>
        <end position="14"/>
    </location>
</feature>
<keyword evidence="3" id="KW-1185">Reference proteome</keyword>
<sequence length="335" mass="37899">MTTCNKAHGNTSRPQETRLRLPDHVHSLPGDGEPLSSESTNSYGLGYYYTAATAPINREEHTMTTTIKSEKLESSQNNFKTQLQEAREMNKRLQIIIDQMGLTMKQEESPLRSYIPVPQGAENQQESGWASSSKSDSQYSYACDESVLRKTKSIEVVDKVFDKKFQRITRKNRLALTTDIVEGHFSNSEVNKLEREEPFSEVHGAEIASPYDYHDFDKVEAEISSLQQEVSPDSFRVGFIPSENTVIYAITVNYTSEPNVPSLLDSLGPICPNFDDGTPLENHVVDDEYEMLDQILLMYGINVTNLQWDDSEEDDLLGLEDDELSENNVGNMFDK</sequence>
<reference evidence="3" key="1">
    <citation type="journal article" date="2023" name="Proc. Natl. Acad. Sci. U.S.A.">
        <title>Genomic and structural basis for evolution of tropane alkaloid biosynthesis.</title>
        <authorList>
            <person name="Wanga Y.-J."/>
            <person name="Taina T."/>
            <person name="Yua J.-Y."/>
            <person name="Lia J."/>
            <person name="Xua B."/>
            <person name="Chenc J."/>
            <person name="D'Auriad J.C."/>
            <person name="Huanga J.-P."/>
            <person name="Huanga S.-X."/>
        </authorList>
    </citation>
    <scope>NUCLEOTIDE SEQUENCE [LARGE SCALE GENOMIC DNA]</scope>
    <source>
        <strain evidence="3">cv. KIB-2019</strain>
    </source>
</reference>
<evidence type="ECO:0000256" key="1">
    <source>
        <dbReference type="SAM" id="MobiDB-lite"/>
    </source>
</evidence>
<dbReference type="AlphaFoldDB" id="A0A9Q1RF92"/>
<protein>
    <submittedName>
        <fullName evidence="2">Uncharacterized protein</fullName>
    </submittedName>
</protein>
<gene>
    <name evidence="2" type="ORF">K7X08_002948</name>
</gene>
<evidence type="ECO:0000313" key="2">
    <source>
        <dbReference type="EMBL" id="KAJ8557323.1"/>
    </source>
</evidence>
<dbReference type="EMBL" id="JAJAGQ010000007">
    <property type="protein sequence ID" value="KAJ8557323.1"/>
    <property type="molecule type" value="Genomic_DNA"/>
</dbReference>
<dbReference type="Proteomes" id="UP001152561">
    <property type="component" value="Unassembled WGS sequence"/>
</dbReference>
<feature type="compositionally biased region" description="Basic and acidic residues" evidence="1">
    <location>
        <begin position="15"/>
        <end position="26"/>
    </location>
</feature>
<evidence type="ECO:0000313" key="3">
    <source>
        <dbReference type="Proteomes" id="UP001152561"/>
    </source>
</evidence>
<comment type="caution">
    <text evidence="2">The sequence shown here is derived from an EMBL/GenBank/DDBJ whole genome shotgun (WGS) entry which is preliminary data.</text>
</comment>
<organism evidence="2 3">
    <name type="scientific">Anisodus acutangulus</name>
    <dbReference type="NCBI Taxonomy" id="402998"/>
    <lineage>
        <taxon>Eukaryota</taxon>
        <taxon>Viridiplantae</taxon>
        <taxon>Streptophyta</taxon>
        <taxon>Embryophyta</taxon>
        <taxon>Tracheophyta</taxon>
        <taxon>Spermatophyta</taxon>
        <taxon>Magnoliopsida</taxon>
        <taxon>eudicotyledons</taxon>
        <taxon>Gunneridae</taxon>
        <taxon>Pentapetalae</taxon>
        <taxon>asterids</taxon>
        <taxon>lamiids</taxon>
        <taxon>Solanales</taxon>
        <taxon>Solanaceae</taxon>
        <taxon>Solanoideae</taxon>
        <taxon>Hyoscyameae</taxon>
        <taxon>Anisodus</taxon>
    </lineage>
</organism>